<evidence type="ECO:0000256" key="5">
    <source>
        <dbReference type="ARBA" id="ARBA00022927"/>
    </source>
</evidence>
<dbReference type="AlphaFoldDB" id="A0A1F6WLS8"/>
<feature type="domain" description="Protein export membrane protein SecD/SecF C-terminal" evidence="10">
    <location>
        <begin position="264"/>
        <end position="435"/>
    </location>
</feature>
<feature type="domain" description="Protein translocase subunit SecDF P1" evidence="11">
    <location>
        <begin position="74"/>
        <end position="138"/>
    </location>
</feature>
<evidence type="ECO:0000259" key="12">
    <source>
        <dbReference type="Pfam" id="PF22599"/>
    </source>
</evidence>
<comment type="subcellular location">
    <subcellularLocation>
        <location evidence="1 9">Cell membrane</location>
        <topology evidence="1 9">Multi-pass membrane protein</topology>
    </subcellularLocation>
</comment>
<keyword evidence="3 9" id="KW-1003">Cell membrane</keyword>
<protein>
    <recommendedName>
        <fullName evidence="9">Protein translocase subunit SecD</fullName>
    </recommendedName>
</protein>
<keyword evidence="5 9" id="KW-0653">Protein transport</keyword>
<proteinExistence type="inferred from homology"/>
<evidence type="ECO:0000256" key="7">
    <source>
        <dbReference type="ARBA" id="ARBA00023010"/>
    </source>
</evidence>
<dbReference type="Pfam" id="PF02355">
    <property type="entry name" value="SecD_SecF_C"/>
    <property type="match status" value="1"/>
</dbReference>
<dbReference type="InterPro" id="IPR048631">
    <property type="entry name" value="SecD_1st"/>
</dbReference>
<dbReference type="Pfam" id="PF07549">
    <property type="entry name" value="Sec_GG"/>
    <property type="match status" value="1"/>
</dbReference>
<dbReference type="InterPro" id="IPR054384">
    <property type="entry name" value="SecDF_P1_head"/>
</dbReference>
<organism evidence="13 14">
    <name type="scientific">Candidatus Nomurabacteria bacterium RIFCSPHIGHO2_02_FULL_42_24</name>
    <dbReference type="NCBI Taxonomy" id="1801757"/>
    <lineage>
        <taxon>Bacteria</taxon>
        <taxon>Candidatus Nomuraibacteriota</taxon>
    </lineage>
</organism>
<dbReference type="InterPro" id="IPR048634">
    <property type="entry name" value="SecD_SecF_C"/>
</dbReference>
<dbReference type="Gene3D" id="3.30.1360.200">
    <property type="match status" value="1"/>
</dbReference>
<sequence length="453" mass="48440">MTKVRITTVLILILGVLAGYFIFASEPWGADAPGSVWTKNHPFKLGLDLSGGSHLVYRADVSEVSAGDISDSMSAVRDVIERRVNALGVSEPLVQVQSGGLGAAGEERLIVDLPGVTDVQEAQAKIGQTPFLEFRLEDPDAPAPEAKVGPDGTVTIDQNVLYARYKTTGLSGKYLKRAELVFDQNTNEPTVSLQFNDDGSKLFAEITKENVGKVIGIFLDNVPISLPVVREEIKGGNAQISGDFDSLEARELVRNLNFGALPVKIELISTQTIGAALGDRAVADGMRAALFGFAAVAIFLILWYRLPGLLAVLALCVYAALVLMLFKLIPIVLTAAGVAGFIVSLGIAVDANVLIFARLKEELAAGHAPDEALSSGFSRAWFSIRDSNFSSLITAAILFWFGTSLIRGFAITFGLGVLVSLFSSMTVSRLFLMALGVRRNTRAVQLLFGSGFK</sequence>
<dbReference type="PANTHER" id="PTHR30081">
    <property type="entry name" value="PROTEIN-EXPORT MEMBRANE PROTEIN SEC"/>
    <property type="match status" value="1"/>
</dbReference>
<dbReference type="InterPro" id="IPR055344">
    <property type="entry name" value="SecD_SecF_C_bact"/>
</dbReference>
<evidence type="ECO:0000256" key="8">
    <source>
        <dbReference type="ARBA" id="ARBA00023136"/>
    </source>
</evidence>
<feature type="transmembrane region" description="Helical" evidence="9">
    <location>
        <begin position="309"/>
        <end position="329"/>
    </location>
</feature>
<comment type="subunit">
    <text evidence="9">Forms a complex with SecF. Part of the essential Sec protein translocation apparatus which comprises SecA, SecYEG and auxiliary proteins SecDF. Other proteins may also be involved.</text>
</comment>
<feature type="transmembrane region" description="Helical" evidence="9">
    <location>
        <begin position="335"/>
        <end position="357"/>
    </location>
</feature>
<dbReference type="Pfam" id="PF22599">
    <property type="entry name" value="SecDF_P1_head"/>
    <property type="match status" value="1"/>
</dbReference>
<evidence type="ECO:0000256" key="2">
    <source>
        <dbReference type="ARBA" id="ARBA00022448"/>
    </source>
</evidence>
<dbReference type="Gene3D" id="3.30.70.3400">
    <property type="match status" value="1"/>
</dbReference>
<keyword evidence="6 9" id="KW-1133">Transmembrane helix</keyword>
<keyword evidence="7 9" id="KW-0811">Translocation</keyword>
<dbReference type="InterPro" id="IPR005791">
    <property type="entry name" value="SecD"/>
</dbReference>
<evidence type="ECO:0000259" key="11">
    <source>
        <dbReference type="Pfam" id="PF21760"/>
    </source>
</evidence>
<reference evidence="13 14" key="1">
    <citation type="journal article" date="2016" name="Nat. Commun.">
        <title>Thousands of microbial genomes shed light on interconnected biogeochemical processes in an aquifer system.</title>
        <authorList>
            <person name="Anantharaman K."/>
            <person name="Brown C.T."/>
            <person name="Hug L.A."/>
            <person name="Sharon I."/>
            <person name="Castelle C.J."/>
            <person name="Probst A.J."/>
            <person name="Thomas B.C."/>
            <person name="Singh A."/>
            <person name="Wilkins M.J."/>
            <person name="Karaoz U."/>
            <person name="Brodie E.L."/>
            <person name="Williams K.H."/>
            <person name="Hubbard S.S."/>
            <person name="Banfield J.F."/>
        </authorList>
    </citation>
    <scope>NUCLEOTIDE SEQUENCE [LARGE SCALE GENOMIC DNA]</scope>
</reference>
<dbReference type="NCBIfam" id="TIGR00916">
    <property type="entry name" value="2A0604s01"/>
    <property type="match status" value="1"/>
</dbReference>
<comment type="caution">
    <text evidence="13">The sequence shown here is derived from an EMBL/GenBank/DDBJ whole genome shotgun (WGS) entry which is preliminary data.</text>
</comment>
<dbReference type="NCBIfam" id="TIGR01129">
    <property type="entry name" value="secD"/>
    <property type="match status" value="1"/>
</dbReference>
<comment type="similarity">
    <text evidence="9">Belongs to the SecD/SecF family. SecD subfamily.</text>
</comment>
<dbReference type="GO" id="GO:0043952">
    <property type="term" value="P:protein transport by the Sec complex"/>
    <property type="evidence" value="ECO:0007669"/>
    <property type="project" value="UniProtKB-UniRule"/>
</dbReference>
<feature type="transmembrane region" description="Helical" evidence="9">
    <location>
        <begin position="285"/>
        <end position="304"/>
    </location>
</feature>
<evidence type="ECO:0000256" key="6">
    <source>
        <dbReference type="ARBA" id="ARBA00022989"/>
    </source>
</evidence>
<evidence type="ECO:0000313" key="14">
    <source>
        <dbReference type="Proteomes" id="UP000179880"/>
    </source>
</evidence>
<dbReference type="EMBL" id="MFUH01000002">
    <property type="protein sequence ID" value="OGI82833.1"/>
    <property type="molecule type" value="Genomic_DNA"/>
</dbReference>
<keyword evidence="4 9" id="KW-0812">Transmembrane</keyword>
<name>A0A1F6WLS8_9BACT</name>
<dbReference type="GO" id="GO:0006605">
    <property type="term" value="P:protein targeting"/>
    <property type="evidence" value="ECO:0007669"/>
    <property type="project" value="UniProtKB-UniRule"/>
</dbReference>
<dbReference type="PANTHER" id="PTHR30081:SF1">
    <property type="entry name" value="PROTEIN TRANSLOCASE SUBUNIT SECD"/>
    <property type="match status" value="1"/>
</dbReference>
<accession>A0A1F6WLS8</accession>
<dbReference type="GO" id="GO:0015450">
    <property type="term" value="F:protein-transporting ATPase activity"/>
    <property type="evidence" value="ECO:0007669"/>
    <property type="project" value="InterPro"/>
</dbReference>
<evidence type="ECO:0000313" key="13">
    <source>
        <dbReference type="EMBL" id="OGI82833.1"/>
    </source>
</evidence>
<dbReference type="GO" id="GO:0005886">
    <property type="term" value="C:plasma membrane"/>
    <property type="evidence" value="ECO:0007669"/>
    <property type="project" value="UniProtKB-SubCell"/>
</dbReference>
<evidence type="ECO:0000259" key="10">
    <source>
        <dbReference type="Pfam" id="PF02355"/>
    </source>
</evidence>
<evidence type="ECO:0000256" key="3">
    <source>
        <dbReference type="ARBA" id="ARBA00022475"/>
    </source>
</evidence>
<feature type="transmembrane region" description="Helical" evidence="9">
    <location>
        <begin position="389"/>
        <end position="406"/>
    </location>
</feature>
<evidence type="ECO:0000256" key="4">
    <source>
        <dbReference type="ARBA" id="ARBA00022692"/>
    </source>
</evidence>
<dbReference type="Proteomes" id="UP000179880">
    <property type="component" value="Unassembled WGS sequence"/>
</dbReference>
<keyword evidence="2 9" id="KW-0813">Transport</keyword>
<dbReference type="GO" id="GO:0065002">
    <property type="term" value="P:intracellular protein transmembrane transport"/>
    <property type="evidence" value="ECO:0007669"/>
    <property type="project" value="UniProtKB-UniRule"/>
</dbReference>
<gene>
    <name evidence="9" type="primary">secD</name>
    <name evidence="13" type="ORF">A3B93_00305</name>
</gene>
<dbReference type="InterPro" id="IPR022813">
    <property type="entry name" value="SecD/SecF_arch_bac"/>
</dbReference>
<dbReference type="Pfam" id="PF21760">
    <property type="entry name" value="SecD_1st"/>
    <property type="match status" value="1"/>
</dbReference>
<dbReference type="Gene3D" id="1.20.1640.10">
    <property type="entry name" value="Multidrug efflux transporter AcrB transmembrane domain"/>
    <property type="match status" value="1"/>
</dbReference>
<evidence type="ECO:0000256" key="9">
    <source>
        <dbReference type="HAMAP-Rule" id="MF_01463"/>
    </source>
</evidence>
<feature type="domain" description="SecDF P1 head subdomain" evidence="12">
    <location>
        <begin position="162"/>
        <end position="263"/>
    </location>
</feature>
<dbReference type="HAMAP" id="MF_01463_B">
    <property type="entry name" value="SecD_B"/>
    <property type="match status" value="1"/>
</dbReference>
<keyword evidence="8 9" id="KW-0472">Membrane</keyword>
<dbReference type="SUPFAM" id="SSF82866">
    <property type="entry name" value="Multidrug efflux transporter AcrB transmembrane domain"/>
    <property type="match status" value="1"/>
</dbReference>
<dbReference type="InterPro" id="IPR022646">
    <property type="entry name" value="SecD/SecF_CS"/>
</dbReference>
<comment type="function">
    <text evidence="9">Part of the Sec protein translocase complex. Interacts with the SecYEG preprotein conducting channel. SecDF uses the proton motive force (PMF) to complete protein translocation after the ATP-dependent function of SecA.</text>
</comment>
<evidence type="ECO:0000256" key="1">
    <source>
        <dbReference type="ARBA" id="ARBA00004651"/>
    </source>
</evidence>
<feature type="transmembrane region" description="Helical" evidence="9">
    <location>
        <begin position="412"/>
        <end position="432"/>
    </location>
</feature>
<comment type="caution">
    <text evidence="9">Lacks conserved residue(s) required for the propagation of feature annotation.</text>
</comment>